<keyword evidence="7 9" id="KW-0472">Membrane</keyword>
<evidence type="ECO:0000256" key="7">
    <source>
        <dbReference type="ARBA" id="ARBA00023136"/>
    </source>
</evidence>
<organism evidence="11 12">
    <name type="scientific">Sedimenticola thiotaurini</name>
    <dbReference type="NCBI Taxonomy" id="1543721"/>
    <lineage>
        <taxon>Bacteria</taxon>
        <taxon>Pseudomonadati</taxon>
        <taxon>Pseudomonadota</taxon>
        <taxon>Gammaproteobacteria</taxon>
        <taxon>Chromatiales</taxon>
        <taxon>Sedimenticolaceae</taxon>
        <taxon>Sedimenticola</taxon>
    </lineage>
</organism>
<comment type="subunit">
    <text evidence="9">The complex comprises the extracytoplasmic solute receptor protein and the two transmembrane proteins.</text>
</comment>
<evidence type="ECO:0000256" key="2">
    <source>
        <dbReference type="ARBA" id="ARBA00022448"/>
    </source>
</evidence>
<feature type="domain" description="Tripartite ATP-independent periplasmic transporters DctQ component" evidence="10">
    <location>
        <begin position="26"/>
        <end position="153"/>
    </location>
</feature>
<feature type="transmembrane region" description="Helical" evidence="9">
    <location>
        <begin position="50"/>
        <end position="68"/>
    </location>
</feature>
<keyword evidence="6 9" id="KW-1133">Transmembrane helix</keyword>
<name>A0A558D702_9GAMM</name>
<keyword evidence="2 9" id="KW-0813">Transport</keyword>
<feature type="transmembrane region" description="Helical" evidence="9">
    <location>
        <begin position="130"/>
        <end position="149"/>
    </location>
</feature>
<dbReference type="GO" id="GO:0022857">
    <property type="term" value="F:transmembrane transporter activity"/>
    <property type="evidence" value="ECO:0007669"/>
    <property type="project" value="UniProtKB-UniRule"/>
</dbReference>
<reference evidence="11 12" key="1">
    <citation type="submission" date="2019-07" db="EMBL/GenBank/DDBJ databases">
        <title>The pathways for chlorine oxyanion respiration interact through the shared metabolite chlorate.</title>
        <authorList>
            <person name="Barnum T.P."/>
            <person name="Cheng Y."/>
            <person name="Hill K.A."/>
            <person name="Lucas L.N."/>
            <person name="Carlson H.K."/>
            <person name="Coates J.D."/>
        </authorList>
    </citation>
    <scope>NUCLEOTIDE SEQUENCE [LARGE SCALE GENOMIC DNA]</scope>
    <source>
        <strain evidence="11">BK-3</strain>
    </source>
</reference>
<evidence type="ECO:0000313" key="11">
    <source>
        <dbReference type="EMBL" id="TVT56802.1"/>
    </source>
</evidence>
<evidence type="ECO:0000256" key="4">
    <source>
        <dbReference type="ARBA" id="ARBA00022519"/>
    </source>
</evidence>
<keyword evidence="5 9" id="KW-0812">Transmembrane</keyword>
<proteinExistence type="inferred from homology"/>
<dbReference type="PANTHER" id="PTHR35011:SF2">
    <property type="entry name" value="2,3-DIKETO-L-GULONATE TRAP TRANSPORTER SMALL PERMEASE PROTEIN YIAM"/>
    <property type="match status" value="1"/>
</dbReference>
<dbReference type="PANTHER" id="PTHR35011">
    <property type="entry name" value="2,3-DIKETO-L-GULONATE TRAP TRANSPORTER SMALL PERMEASE PROTEIN YIAM"/>
    <property type="match status" value="1"/>
</dbReference>
<dbReference type="Pfam" id="PF04290">
    <property type="entry name" value="DctQ"/>
    <property type="match status" value="1"/>
</dbReference>
<keyword evidence="4 9" id="KW-0997">Cell inner membrane</keyword>
<evidence type="ECO:0000256" key="5">
    <source>
        <dbReference type="ARBA" id="ARBA00022692"/>
    </source>
</evidence>
<evidence type="ECO:0000256" key="6">
    <source>
        <dbReference type="ARBA" id="ARBA00022989"/>
    </source>
</evidence>
<evidence type="ECO:0000259" key="10">
    <source>
        <dbReference type="Pfam" id="PF04290"/>
    </source>
</evidence>
<dbReference type="InterPro" id="IPR007387">
    <property type="entry name" value="TRAP_DctQ"/>
</dbReference>
<feature type="transmembrane region" description="Helical" evidence="9">
    <location>
        <begin position="7"/>
        <end position="30"/>
    </location>
</feature>
<dbReference type="Proteomes" id="UP000317355">
    <property type="component" value="Unassembled WGS sequence"/>
</dbReference>
<comment type="function">
    <text evidence="9">Part of the tripartite ATP-independent periplasmic (TRAP) transport system.</text>
</comment>
<evidence type="ECO:0000256" key="8">
    <source>
        <dbReference type="ARBA" id="ARBA00038436"/>
    </source>
</evidence>
<comment type="similarity">
    <text evidence="8 9">Belongs to the TRAP transporter small permease family.</text>
</comment>
<evidence type="ECO:0000256" key="3">
    <source>
        <dbReference type="ARBA" id="ARBA00022475"/>
    </source>
</evidence>
<evidence type="ECO:0000256" key="1">
    <source>
        <dbReference type="ARBA" id="ARBA00004429"/>
    </source>
</evidence>
<evidence type="ECO:0000256" key="9">
    <source>
        <dbReference type="RuleBase" id="RU369079"/>
    </source>
</evidence>
<protein>
    <recommendedName>
        <fullName evidence="9">TRAP transporter small permease protein</fullName>
    </recommendedName>
</protein>
<comment type="subcellular location">
    <subcellularLocation>
        <location evidence="1 9">Cell inner membrane</location>
        <topology evidence="1 9">Multi-pass membrane protein</topology>
    </subcellularLocation>
</comment>
<sequence length="161" mass="18290">MTQLKRLGTLLLQVEDLLLSLLLTSMILLATSQILLRNFWDYSLTWGDPSLRLMVLWITLLGAMAATRENNHIRIDLFSRYLPATAQRISTLITDGFAAVICALLAWHSARFVLFEREDNTQFLDLMPIWPLQIILPVGFGIIALRLLLNALLNRRGQSVS</sequence>
<dbReference type="AlphaFoldDB" id="A0A558D702"/>
<keyword evidence="3" id="KW-1003">Cell membrane</keyword>
<dbReference type="GO" id="GO:0005886">
    <property type="term" value="C:plasma membrane"/>
    <property type="evidence" value="ECO:0007669"/>
    <property type="project" value="UniProtKB-SubCell"/>
</dbReference>
<dbReference type="InterPro" id="IPR055348">
    <property type="entry name" value="DctQ"/>
</dbReference>
<accession>A0A558D702</accession>
<gene>
    <name evidence="11" type="ORF">FHK82_06800</name>
</gene>
<dbReference type="GO" id="GO:0015740">
    <property type="term" value="P:C4-dicarboxylate transport"/>
    <property type="evidence" value="ECO:0007669"/>
    <property type="project" value="TreeGrafter"/>
</dbReference>
<feature type="transmembrane region" description="Helical" evidence="9">
    <location>
        <begin position="89"/>
        <end position="110"/>
    </location>
</feature>
<comment type="caution">
    <text evidence="11">The sequence shown here is derived from an EMBL/GenBank/DDBJ whole genome shotgun (WGS) entry which is preliminary data.</text>
</comment>
<evidence type="ECO:0000313" key="12">
    <source>
        <dbReference type="Proteomes" id="UP000317355"/>
    </source>
</evidence>
<dbReference type="EMBL" id="VMRY01000018">
    <property type="protein sequence ID" value="TVT56802.1"/>
    <property type="molecule type" value="Genomic_DNA"/>
</dbReference>